<dbReference type="RefSeq" id="WP_345483327.1">
    <property type="nucleotide sequence ID" value="NZ_BAABHI010000003.1"/>
</dbReference>
<dbReference type="Pfam" id="PF10979">
    <property type="entry name" value="DUF2786"/>
    <property type="match status" value="1"/>
</dbReference>
<organism evidence="3 4">
    <name type="scientific">Planotetraspora phitsanulokensis</name>
    <dbReference type="NCBI Taxonomy" id="575192"/>
    <lineage>
        <taxon>Bacteria</taxon>
        <taxon>Bacillati</taxon>
        <taxon>Actinomycetota</taxon>
        <taxon>Actinomycetes</taxon>
        <taxon>Streptosporangiales</taxon>
        <taxon>Streptosporangiaceae</taxon>
        <taxon>Planotetraspora</taxon>
    </lineage>
</organism>
<dbReference type="AlphaFoldDB" id="A0A8J3XF13"/>
<feature type="domain" description="DUF7168" evidence="2">
    <location>
        <begin position="245"/>
        <end position="354"/>
    </location>
</feature>
<sequence length="409" mass="44657">MGQMDAAAMTRKAEALVSEALRTWRHWDEPRFRRSVEVLADRSDHAGWERVVDRTLLSGLRQTVTAAWHGGWQPADVARRIRRAFGGEHVQLAVDAMAEEMRAYAAATVADRWLAQLSALDAHVWWEADEEILREKGDRLAMVTRAVEVLSVLTMLPRLERLCPLPGMARRAVHVSGRAAGERTLARIRALLAKAESTEFPAEAETFTSAAQSLMAKHSIDAAMLAAEPGGAEEPTGRRVGIDPPYEKPKAILLDVVATANRCRAVWSKDLGFSTVLGFDPDLDAVELLFTSLLVQATSGMVQAGARRDLAGRSRTRSFRQSFLAAYAQRIGERLRAASGEAVRQAVAEAGSDLLPVLAARELAVDQAVTVLFPRLSRTGVMSVNDREGWVSGRAAADLATLHARDKIA</sequence>
<evidence type="ECO:0000259" key="2">
    <source>
        <dbReference type="Pfam" id="PF23771"/>
    </source>
</evidence>
<evidence type="ECO:0008006" key="5">
    <source>
        <dbReference type="Google" id="ProtNLM"/>
    </source>
</evidence>
<gene>
    <name evidence="3" type="ORF">Pph01_41000</name>
</gene>
<evidence type="ECO:0000313" key="4">
    <source>
        <dbReference type="Proteomes" id="UP000622547"/>
    </source>
</evidence>
<dbReference type="InterPro" id="IPR055592">
    <property type="entry name" value="DUF7168"/>
</dbReference>
<dbReference type="Pfam" id="PF23771">
    <property type="entry name" value="DUF7168"/>
    <property type="match status" value="1"/>
</dbReference>
<evidence type="ECO:0000313" key="3">
    <source>
        <dbReference type="EMBL" id="GII39097.1"/>
    </source>
</evidence>
<dbReference type="Proteomes" id="UP000622547">
    <property type="component" value="Unassembled WGS sequence"/>
</dbReference>
<reference evidence="3 4" key="1">
    <citation type="submission" date="2021-01" db="EMBL/GenBank/DDBJ databases">
        <title>Whole genome shotgun sequence of Planotetraspora phitsanulokensis NBRC 104273.</title>
        <authorList>
            <person name="Komaki H."/>
            <person name="Tamura T."/>
        </authorList>
    </citation>
    <scope>NUCLEOTIDE SEQUENCE [LARGE SCALE GENOMIC DNA]</scope>
    <source>
        <strain evidence="3 4">NBRC 104273</strain>
    </source>
</reference>
<protein>
    <recommendedName>
        <fullName evidence="5">DUF2786 domain-containing protein</fullName>
    </recommendedName>
</protein>
<keyword evidence="4" id="KW-1185">Reference proteome</keyword>
<feature type="domain" description="DUF2786" evidence="1">
    <location>
        <begin position="183"/>
        <end position="221"/>
    </location>
</feature>
<name>A0A8J3XF13_9ACTN</name>
<comment type="caution">
    <text evidence="3">The sequence shown here is derived from an EMBL/GenBank/DDBJ whole genome shotgun (WGS) entry which is preliminary data.</text>
</comment>
<proteinExistence type="predicted"/>
<evidence type="ECO:0000259" key="1">
    <source>
        <dbReference type="Pfam" id="PF10979"/>
    </source>
</evidence>
<dbReference type="EMBL" id="BOOP01000019">
    <property type="protein sequence ID" value="GII39097.1"/>
    <property type="molecule type" value="Genomic_DNA"/>
</dbReference>
<dbReference type="InterPro" id="IPR024498">
    <property type="entry name" value="DUF2786"/>
</dbReference>
<accession>A0A8J3XF13</accession>